<dbReference type="Gene3D" id="3.40.430.10">
    <property type="entry name" value="Dihydrofolate Reductase, subunit A"/>
    <property type="match status" value="1"/>
</dbReference>
<dbReference type="InterPro" id="IPR002734">
    <property type="entry name" value="RibDG_C"/>
</dbReference>
<accession>A0AB39RVJ8</accession>
<reference evidence="2" key="1">
    <citation type="submission" date="2024-07" db="EMBL/GenBank/DDBJ databases">
        <authorList>
            <person name="Yu S.T."/>
        </authorList>
    </citation>
    <scope>NUCLEOTIDE SEQUENCE</scope>
    <source>
        <strain evidence="2">R41</strain>
    </source>
</reference>
<gene>
    <name evidence="2" type="ORF">AB5J53_47520</name>
</gene>
<evidence type="ECO:0000313" key="2">
    <source>
        <dbReference type="EMBL" id="XDQ58736.1"/>
    </source>
</evidence>
<dbReference type="GO" id="GO:0008703">
    <property type="term" value="F:5-amino-6-(5-phosphoribosylamino)uracil reductase activity"/>
    <property type="evidence" value="ECO:0007669"/>
    <property type="project" value="InterPro"/>
</dbReference>
<feature type="domain" description="Bacterial bifunctional deaminase-reductase C-terminal" evidence="1">
    <location>
        <begin position="3"/>
        <end position="187"/>
    </location>
</feature>
<dbReference type="GO" id="GO:0009231">
    <property type="term" value="P:riboflavin biosynthetic process"/>
    <property type="evidence" value="ECO:0007669"/>
    <property type="project" value="InterPro"/>
</dbReference>
<evidence type="ECO:0000259" key="1">
    <source>
        <dbReference type="Pfam" id="PF01872"/>
    </source>
</evidence>
<name>A0AB39RVJ8_9ACTN</name>
<dbReference type="SUPFAM" id="SSF53597">
    <property type="entry name" value="Dihydrofolate reductase-like"/>
    <property type="match status" value="1"/>
</dbReference>
<dbReference type="AlphaFoldDB" id="A0AB39RVJ8"/>
<sequence length="197" mass="21890">MGKIIISENVSLDGVVQDPTGEEGFSRGGWFLQMGDADRDAWAKLELDEALGAEALLLGRRSDEWFAARWLSRSGEWADRLNSLPKYVVSATLQEPKWSNSTAFKGRVLKGDVVDEVSNLKQELDGDIVVYASTQLVHTLMEHDLVDELRLTILPVVLGAGERLFGEISDRKPMRLIDTRTVGDGLAFLTYQPVRDA</sequence>
<dbReference type="InterPro" id="IPR024072">
    <property type="entry name" value="DHFR-like_dom_sf"/>
</dbReference>
<dbReference type="PANTHER" id="PTHR38011:SF11">
    <property type="entry name" value="2,5-DIAMINO-6-RIBOSYLAMINO-4(3H)-PYRIMIDINONE 5'-PHOSPHATE REDUCTASE"/>
    <property type="match status" value="1"/>
</dbReference>
<proteinExistence type="predicted"/>
<dbReference type="EMBL" id="CP163443">
    <property type="protein sequence ID" value="XDQ58736.1"/>
    <property type="molecule type" value="Genomic_DNA"/>
</dbReference>
<dbReference type="InterPro" id="IPR050765">
    <property type="entry name" value="Riboflavin_Biosynth_HTPR"/>
</dbReference>
<organism evidence="2">
    <name type="scientific">Streptomyces sp. R41</name>
    <dbReference type="NCBI Taxonomy" id="3238632"/>
    <lineage>
        <taxon>Bacteria</taxon>
        <taxon>Bacillati</taxon>
        <taxon>Actinomycetota</taxon>
        <taxon>Actinomycetes</taxon>
        <taxon>Kitasatosporales</taxon>
        <taxon>Streptomycetaceae</taxon>
        <taxon>Streptomyces</taxon>
    </lineage>
</organism>
<dbReference type="RefSeq" id="WP_369251871.1">
    <property type="nucleotide sequence ID" value="NZ_CP163443.1"/>
</dbReference>
<dbReference type="Pfam" id="PF01872">
    <property type="entry name" value="RibD_C"/>
    <property type="match status" value="1"/>
</dbReference>
<protein>
    <submittedName>
        <fullName evidence="2">Dihydrofolate reductase family protein</fullName>
    </submittedName>
</protein>
<dbReference type="PANTHER" id="PTHR38011">
    <property type="entry name" value="DIHYDROFOLATE REDUCTASE FAMILY PROTEIN (AFU_ORTHOLOGUE AFUA_8G06820)"/>
    <property type="match status" value="1"/>
</dbReference>